<dbReference type="Proteomes" id="UP000663877">
    <property type="component" value="Unassembled WGS sequence"/>
</dbReference>
<comment type="caution">
    <text evidence="2">The sequence shown here is derived from an EMBL/GenBank/DDBJ whole genome shotgun (WGS) entry which is preliminary data.</text>
</comment>
<evidence type="ECO:0000313" key="2">
    <source>
        <dbReference type="EMBL" id="CAF1620189.1"/>
    </source>
</evidence>
<gene>
    <name evidence="1" type="ORF">BJG266_LOCUS38679</name>
    <name evidence="2" type="ORF">QVE165_LOCUS55540</name>
</gene>
<dbReference type="Proteomes" id="UP000663832">
    <property type="component" value="Unassembled WGS sequence"/>
</dbReference>
<dbReference type="OrthoDB" id="167809at2759"/>
<name>A0A816CCK8_9BILA</name>
<organism evidence="2 3">
    <name type="scientific">Adineta steineri</name>
    <dbReference type="NCBI Taxonomy" id="433720"/>
    <lineage>
        <taxon>Eukaryota</taxon>
        <taxon>Metazoa</taxon>
        <taxon>Spiralia</taxon>
        <taxon>Gnathifera</taxon>
        <taxon>Rotifera</taxon>
        <taxon>Eurotatoria</taxon>
        <taxon>Bdelloidea</taxon>
        <taxon>Adinetida</taxon>
        <taxon>Adinetidae</taxon>
        <taxon>Adineta</taxon>
    </lineage>
</organism>
<dbReference type="AlphaFoldDB" id="A0A816CCK8"/>
<dbReference type="EMBL" id="CAJNOI010001510">
    <property type="protein sequence ID" value="CAF1419194.1"/>
    <property type="molecule type" value="Genomic_DNA"/>
</dbReference>
<accession>A0A816CCK8</accession>
<keyword evidence="3" id="KW-1185">Reference proteome</keyword>
<dbReference type="EMBL" id="CAJNOM010001831">
    <property type="protein sequence ID" value="CAF1620189.1"/>
    <property type="molecule type" value="Genomic_DNA"/>
</dbReference>
<evidence type="ECO:0000313" key="3">
    <source>
        <dbReference type="Proteomes" id="UP000663832"/>
    </source>
</evidence>
<sequence length="73" mass="8500">MNLINADLDMKLNTQGVDNITLAELITNTCLESTDRYAVDFNWPSFDHAILTVKEFVEKLKINRTKKFDVFLY</sequence>
<protein>
    <submittedName>
        <fullName evidence="2">Uncharacterized protein</fullName>
    </submittedName>
</protein>
<reference evidence="2" key="1">
    <citation type="submission" date="2021-02" db="EMBL/GenBank/DDBJ databases">
        <authorList>
            <person name="Nowell W R."/>
        </authorList>
    </citation>
    <scope>NUCLEOTIDE SEQUENCE</scope>
</reference>
<proteinExistence type="predicted"/>
<evidence type="ECO:0000313" key="1">
    <source>
        <dbReference type="EMBL" id="CAF1419194.1"/>
    </source>
</evidence>